<dbReference type="PRINTS" id="PR01490">
    <property type="entry name" value="RTXTOXIND"/>
</dbReference>
<keyword evidence="3 6" id="KW-1133">Transmembrane helix</keyword>
<dbReference type="PANTHER" id="PTHR30386">
    <property type="entry name" value="MEMBRANE FUSION SUBUNIT OF EMRAB-TOLC MULTIDRUG EFFLUX PUMP"/>
    <property type="match status" value="1"/>
</dbReference>
<evidence type="ECO:0000256" key="1">
    <source>
        <dbReference type="ARBA" id="ARBA00004167"/>
    </source>
</evidence>
<feature type="transmembrane region" description="Helical" evidence="6">
    <location>
        <begin position="27"/>
        <end position="49"/>
    </location>
</feature>
<evidence type="ECO:0000313" key="8">
    <source>
        <dbReference type="Proteomes" id="UP000285013"/>
    </source>
</evidence>
<keyword evidence="2 6" id="KW-0812">Transmembrane</keyword>
<accession>A0A415NB13</accession>
<keyword evidence="5" id="KW-0175">Coiled coil</keyword>
<dbReference type="EMBL" id="QRPE01000006">
    <property type="protein sequence ID" value="RHL94024.1"/>
    <property type="molecule type" value="Genomic_DNA"/>
</dbReference>
<keyword evidence="4 6" id="KW-0472">Membrane</keyword>
<dbReference type="RefSeq" id="WP_118422859.1">
    <property type="nucleotide sequence ID" value="NZ_QRPE01000006.1"/>
</dbReference>
<evidence type="ECO:0000313" key="7">
    <source>
        <dbReference type="EMBL" id="RHL94024.1"/>
    </source>
</evidence>
<dbReference type="AlphaFoldDB" id="A0A415NB13"/>
<proteinExistence type="predicted"/>
<evidence type="ECO:0000256" key="3">
    <source>
        <dbReference type="ARBA" id="ARBA00022989"/>
    </source>
</evidence>
<comment type="caution">
    <text evidence="7">The sequence shown here is derived from an EMBL/GenBank/DDBJ whole genome shotgun (WGS) entry which is preliminary data.</text>
</comment>
<name>A0A415NB13_9BACE</name>
<evidence type="ECO:0000256" key="6">
    <source>
        <dbReference type="SAM" id="Phobius"/>
    </source>
</evidence>
<comment type="subcellular location">
    <subcellularLocation>
        <location evidence="1">Membrane</location>
        <topology evidence="1">Single-pass membrane protein</topology>
    </subcellularLocation>
</comment>
<evidence type="ECO:0000256" key="5">
    <source>
        <dbReference type="SAM" id="Coils"/>
    </source>
</evidence>
<sequence>MEKQEEKDIELRCEEVQEILTRPPHALVRWGITAFFSVLALFFIGGCFFKYPDVVSAQITVTTEHPPVWIVARGSGKIKEVYGKDRERIEAGKIIAVLENPAETEDVLLLEEALQDFCLTDSCVHGILFPEHLALGSIQAVYATFIKSLTDYRNFLSLDLYEQKIEATRKELQEYRNYIVHLKRQAELDKEQVRIAETVHSREKKLFGEGLTAQSDYEEAKQVFLNRQQGQEQMMTSLSSAKIQEAQLQQNILEIRMERSREANSLGTALKAAYNELQVSIEDWKMTYLFISPAGGILSYNNVWQKNQNVNSGDKVFSIVASQTGDIIGKIKLPVNGSGKVKPGQRVNISVTGYPYMEFGFLTGTVVSVSLLTDSDSMYTVTVSLPQDLCTSYGKVLDFNGELTGTAEVMTDERSITGRLLEPLRYLWEKYL</sequence>
<protein>
    <submittedName>
        <fullName evidence="7">HlyD family efflux transporter periplasmic adaptor subunit</fullName>
    </submittedName>
</protein>
<evidence type="ECO:0000256" key="2">
    <source>
        <dbReference type="ARBA" id="ARBA00022692"/>
    </source>
</evidence>
<feature type="coiled-coil region" evidence="5">
    <location>
        <begin position="158"/>
        <end position="185"/>
    </location>
</feature>
<dbReference type="Proteomes" id="UP000285013">
    <property type="component" value="Unassembled WGS sequence"/>
</dbReference>
<reference evidence="7 8" key="1">
    <citation type="submission" date="2018-08" db="EMBL/GenBank/DDBJ databases">
        <title>A genome reference for cultivated species of the human gut microbiota.</title>
        <authorList>
            <person name="Zou Y."/>
            <person name="Xue W."/>
            <person name="Luo G."/>
        </authorList>
    </citation>
    <scope>NUCLEOTIDE SEQUENCE [LARGE SCALE GENOMIC DNA]</scope>
    <source>
        <strain evidence="7 8">AF36-16BH</strain>
    </source>
</reference>
<organism evidence="7 8">
    <name type="scientific">Bacteroides intestinalis</name>
    <dbReference type="NCBI Taxonomy" id="329854"/>
    <lineage>
        <taxon>Bacteria</taxon>
        <taxon>Pseudomonadati</taxon>
        <taxon>Bacteroidota</taxon>
        <taxon>Bacteroidia</taxon>
        <taxon>Bacteroidales</taxon>
        <taxon>Bacteroidaceae</taxon>
        <taxon>Bacteroides</taxon>
    </lineage>
</organism>
<dbReference type="GO" id="GO:0016020">
    <property type="term" value="C:membrane"/>
    <property type="evidence" value="ECO:0007669"/>
    <property type="project" value="UniProtKB-SubCell"/>
</dbReference>
<gene>
    <name evidence="7" type="ORF">DWZ95_07450</name>
</gene>
<dbReference type="PANTHER" id="PTHR30386:SF26">
    <property type="entry name" value="TRANSPORT PROTEIN COMB"/>
    <property type="match status" value="1"/>
</dbReference>
<evidence type="ECO:0000256" key="4">
    <source>
        <dbReference type="ARBA" id="ARBA00023136"/>
    </source>
</evidence>
<dbReference type="InterPro" id="IPR050739">
    <property type="entry name" value="MFP"/>
</dbReference>
<dbReference type="Gene3D" id="2.40.30.170">
    <property type="match status" value="1"/>
</dbReference>